<reference evidence="3" key="1">
    <citation type="submission" date="2024-07" db="EMBL/GenBank/DDBJ databases">
        <authorList>
            <person name="Biller S.J."/>
        </authorList>
    </citation>
    <scope>NUCLEOTIDE SEQUENCE</scope>
    <source>
        <strain evidence="3">WC2409</strain>
    </source>
</reference>
<gene>
    <name evidence="3" type="ORF">AB3G34_14800</name>
</gene>
<keyword evidence="1" id="KW-0812">Transmembrane</keyword>
<evidence type="ECO:0000313" key="3">
    <source>
        <dbReference type="EMBL" id="XDU95147.1"/>
    </source>
</evidence>
<dbReference type="RefSeq" id="WP_369752901.1">
    <property type="nucleotide sequence ID" value="NZ_CP165625.1"/>
</dbReference>
<dbReference type="Pfam" id="PF00535">
    <property type="entry name" value="Glycos_transf_2"/>
    <property type="match status" value="1"/>
</dbReference>
<protein>
    <submittedName>
        <fullName evidence="3">Glycosyltransferase family 2 protein</fullName>
    </submittedName>
</protein>
<feature type="transmembrane region" description="Helical" evidence="1">
    <location>
        <begin position="226"/>
        <end position="248"/>
    </location>
</feature>
<organism evidence="3">
    <name type="scientific">Flavobacterium sp. WC2409</name>
    <dbReference type="NCBI Taxonomy" id="3234139"/>
    <lineage>
        <taxon>Bacteria</taxon>
        <taxon>Pseudomonadati</taxon>
        <taxon>Bacteroidota</taxon>
        <taxon>Flavobacteriia</taxon>
        <taxon>Flavobacteriales</taxon>
        <taxon>Flavobacteriaceae</taxon>
        <taxon>Flavobacterium</taxon>
    </lineage>
</organism>
<dbReference type="SUPFAM" id="SSF53448">
    <property type="entry name" value="Nucleotide-diphospho-sugar transferases"/>
    <property type="match status" value="1"/>
</dbReference>
<dbReference type="GO" id="GO:0016758">
    <property type="term" value="F:hexosyltransferase activity"/>
    <property type="evidence" value="ECO:0007669"/>
    <property type="project" value="UniProtKB-ARBA"/>
</dbReference>
<proteinExistence type="predicted"/>
<dbReference type="PANTHER" id="PTHR22916">
    <property type="entry name" value="GLYCOSYLTRANSFERASE"/>
    <property type="match status" value="1"/>
</dbReference>
<dbReference type="AlphaFoldDB" id="A0AB39W302"/>
<keyword evidence="1" id="KW-0472">Membrane</keyword>
<accession>A0AB39W302</accession>
<dbReference type="PANTHER" id="PTHR22916:SF3">
    <property type="entry name" value="UDP-GLCNAC:BETAGAL BETA-1,3-N-ACETYLGLUCOSAMINYLTRANSFERASE-LIKE PROTEIN 1"/>
    <property type="match status" value="1"/>
</dbReference>
<evidence type="ECO:0000256" key="1">
    <source>
        <dbReference type="SAM" id="Phobius"/>
    </source>
</evidence>
<name>A0AB39W302_9FLAO</name>
<feature type="domain" description="Glycosyltransferase 2-like" evidence="2">
    <location>
        <begin position="7"/>
        <end position="114"/>
    </location>
</feature>
<dbReference type="InterPro" id="IPR001173">
    <property type="entry name" value="Glyco_trans_2-like"/>
</dbReference>
<evidence type="ECO:0000259" key="2">
    <source>
        <dbReference type="Pfam" id="PF00535"/>
    </source>
</evidence>
<dbReference type="Gene3D" id="3.90.550.10">
    <property type="entry name" value="Spore Coat Polysaccharide Biosynthesis Protein SpsA, Chain A"/>
    <property type="match status" value="1"/>
</dbReference>
<dbReference type="EMBL" id="CP165625">
    <property type="protein sequence ID" value="XDU95147.1"/>
    <property type="molecule type" value="Genomic_DNA"/>
</dbReference>
<dbReference type="InterPro" id="IPR029044">
    <property type="entry name" value="Nucleotide-diphossugar_trans"/>
</dbReference>
<keyword evidence="1" id="KW-1133">Transmembrane helix</keyword>
<sequence length="260" mass="30127">MGQPLVSILIPTFNSEKFISESIRSVQNQTYTNWEIILVDDCSTDSTLCLVEELAIKDNRIQYSRLEKNSGTGVARNSALALAKGQYIAFLDADDLWKPEKLKKQIDFLINKNLPFTFSFYDCIDEAGNPLNKRVEAPVHLSYRELFFCNYVGNLTAIYDVNFFGKIPISSIRKRQDWMLWLTVLKKIKIAHVVPESLAYYRVRNDSISTSKLDLIKYNFAVYRRFHGFSFLIAVACMKLFLFTQLFIKPRYIKNIKPSI</sequence>